<dbReference type="AlphaFoldDB" id="A0ABC8KJ81"/>
<evidence type="ECO:0000313" key="2">
    <source>
        <dbReference type="Proteomes" id="UP001642260"/>
    </source>
</evidence>
<sequence>MCVGFAVDKIQNQTKKRFKIVCIAKMQMMYRFEISDGHSWRLSETTITASSECDLAKRMKPVYLEGTLHWLRNDGSIIAFNPETEQASFIPSVFHQEPEMGLFFASDDKINRLTLVSGTKEEISVYTLIETTKWALAMNIKNVFMEQCELEFWNLVMYDCKRLVVREKKKNLEGVFHVYNMEANSWGVLGSNFWSSKSVIDFYKLTPSLSFVEEDELKDTIPSYEPQACYLTVVMTSIDSPSPLTFGGPLQNLKLEP</sequence>
<gene>
    <name evidence="1" type="ORF">ERUC_LOCUS24415</name>
</gene>
<keyword evidence="2" id="KW-1185">Reference proteome</keyword>
<dbReference type="EMBL" id="CAKOAT010251820">
    <property type="protein sequence ID" value="CAH8358659.1"/>
    <property type="molecule type" value="Genomic_DNA"/>
</dbReference>
<evidence type="ECO:0000313" key="1">
    <source>
        <dbReference type="EMBL" id="CAH8358659.1"/>
    </source>
</evidence>
<name>A0ABC8KJ81_ERUVS</name>
<accession>A0ABC8KJ81</accession>
<dbReference type="Proteomes" id="UP001642260">
    <property type="component" value="Unassembled WGS sequence"/>
</dbReference>
<reference evidence="1 2" key="1">
    <citation type="submission" date="2022-03" db="EMBL/GenBank/DDBJ databases">
        <authorList>
            <person name="Macdonald S."/>
            <person name="Ahmed S."/>
            <person name="Newling K."/>
        </authorList>
    </citation>
    <scope>NUCLEOTIDE SEQUENCE [LARGE SCALE GENOMIC DNA]</scope>
</reference>
<proteinExistence type="predicted"/>
<organism evidence="1 2">
    <name type="scientific">Eruca vesicaria subsp. sativa</name>
    <name type="common">Garden rocket</name>
    <name type="synonym">Eruca sativa</name>
    <dbReference type="NCBI Taxonomy" id="29727"/>
    <lineage>
        <taxon>Eukaryota</taxon>
        <taxon>Viridiplantae</taxon>
        <taxon>Streptophyta</taxon>
        <taxon>Embryophyta</taxon>
        <taxon>Tracheophyta</taxon>
        <taxon>Spermatophyta</taxon>
        <taxon>Magnoliopsida</taxon>
        <taxon>eudicotyledons</taxon>
        <taxon>Gunneridae</taxon>
        <taxon>Pentapetalae</taxon>
        <taxon>rosids</taxon>
        <taxon>malvids</taxon>
        <taxon>Brassicales</taxon>
        <taxon>Brassicaceae</taxon>
        <taxon>Brassiceae</taxon>
        <taxon>Eruca</taxon>
    </lineage>
</organism>
<protein>
    <submittedName>
        <fullName evidence="1">Uncharacterized protein</fullName>
    </submittedName>
</protein>
<comment type="caution">
    <text evidence="1">The sequence shown here is derived from an EMBL/GenBank/DDBJ whole genome shotgun (WGS) entry which is preliminary data.</text>
</comment>